<evidence type="ECO:0000313" key="4">
    <source>
        <dbReference type="Proteomes" id="UP001358586"/>
    </source>
</evidence>
<feature type="region of interest" description="Disordered" evidence="1">
    <location>
        <begin position="133"/>
        <end position="205"/>
    </location>
</feature>
<protein>
    <recommendedName>
        <fullName evidence="2">Putative plant transposon protein domain-containing protein</fullName>
    </recommendedName>
</protein>
<gene>
    <name evidence="3" type="ORF">PVK06_011578</name>
</gene>
<dbReference type="InterPro" id="IPR046796">
    <property type="entry name" value="Transposase_32_dom"/>
</dbReference>
<feature type="domain" description="Putative plant transposon protein" evidence="2">
    <location>
        <begin position="27"/>
        <end position="134"/>
    </location>
</feature>
<feature type="compositionally biased region" description="Acidic residues" evidence="1">
    <location>
        <begin position="138"/>
        <end position="149"/>
    </location>
</feature>
<feature type="compositionally biased region" description="Polar residues" evidence="1">
    <location>
        <begin position="173"/>
        <end position="184"/>
    </location>
</feature>
<organism evidence="3 4">
    <name type="scientific">Gossypium arboreum</name>
    <name type="common">Tree cotton</name>
    <name type="synonym">Gossypium nanking</name>
    <dbReference type="NCBI Taxonomy" id="29729"/>
    <lineage>
        <taxon>Eukaryota</taxon>
        <taxon>Viridiplantae</taxon>
        <taxon>Streptophyta</taxon>
        <taxon>Embryophyta</taxon>
        <taxon>Tracheophyta</taxon>
        <taxon>Spermatophyta</taxon>
        <taxon>Magnoliopsida</taxon>
        <taxon>eudicotyledons</taxon>
        <taxon>Gunneridae</taxon>
        <taxon>Pentapetalae</taxon>
        <taxon>rosids</taxon>
        <taxon>malvids</taxon>
        <taxon>Malvales</taxon>
        <taxon>Malvaceae</taxon>
        <taxon>Malvoideae</taxon>
        <taxon>Gossypium</taxon>
    </lineage>
</organism>
<name>A0ABR0QA10_GOSAR</name>
<accession>A0ABR0QA10</accession>
<feature type="compositionally biased region" description="Basic and acidic residues" evidence="1">
    <location>
        <begin position="186"/>
        <end position="199"/>
    </location>
</feature>
<proteinExistence type="predicted"/>
<evidence type="ECO:0000256" key="1">
    <source>
        <dbReference type="SAM" id="MobiDB-lite"/>
    </source>
</evidence>
<evidence type="ECO:0000313" key="3">
    <source>
        <dbReference type="EMBL" id="KAK5835864.1"/>
    </source>
</evidence>
<dbReference type="Proteomes" id="UP001358586">
    <property type="component" value="Chromosome 4"/>
</dbReference>
<evidence type="ECO:0000259" key="2">
    <source>
        <dbReference type="Pfam" id="PF20167"/>
    </source>
</evidence>
<sequence>MHPEKGFTLKENNYIDFMVRIRQIAEALNWELFCEKRPSVDEELFREFYMNLTSSDLKEVSIRGIKVPISSNAINEFFKLPNFEDDEYSSLMRNIEDKKLQEIPEELTVPGSKWTVSKQDIHTCCREYLTPLAKQQGEESEDPEEEDPTNFEPIQSGKIPDQTEPMEPATEPDMTTSMFRTQSPRPDLRDELSKLKDIMQHMQWQ</sequence>
<reference evidence="3 4" key="1">
    <citation type="submission" date="2023-03" db="EMBL/GenBank/DDBJ databases">
        <title>WGS of Gossypium arboreum.</title>
        <authorList>
            <person name="Yu D."/>
        </authorList>
    </citation>
    <scope>NUCLEOTIDE SEQUENCE [LARGE SCALE GENOMIC DNA]</scope>
    <source>
        <tissue evidence="3">Leaf</tissue>
    </source>
</reference>
<comment type="caution">
    <text evidence="3">The sequence shown here is derived from an EMBL/GenBank/DDBJ whole genome shotgun (WGS) entry which is preliminary data.</text>
</comment>
<dbReference type="Pfam" id="PF20167">
    <property type="entry name" value="Transposase_32"/>
    <property type="match status" value="1"/>
</dbReference>
<keyword evidence="4" id="KW-1185">Reference proteome</keyword>
<dbReference type="EMBL" id="JARKNE010000004">
    <property type="protein sequence ID" value="KAK5835864.1"/>
    <property type="molecule type" value="Genomic_DNA"/>
</dbReference>